<reference evidence="1" key="1">
    <citation type="submission" date="2023-04" db="EMBL/GenBank/DDBJ databases">
        <title>Draft Genome sequencing of Naganishia species isolated from polar environments using Oxford Nanopore Technology.</title>
        <authorList>
            <person name="Leo P."/>
            <person name="Venkateswaran K."/>
        </authorList>
    </citation>
    <scope>NUCLEOTIDE SEQUENCE</scope>
    <source>
        <strain evidence="1">MNA-CCFEE 5261</strain>
    </source>
</reference>
<evidence type="ECO:0000313" key="2">
    <source>
        <dbReference type="Proteomes" id="UP001241377"/>
    </source>
</evidence>
<gene>
    <name evidence="1" type="ORF">QFC19_002723</name>
</gene>
<evidence type="ECO:0000313" key="1">
    <source>
        <dbReference type="EMBL" id="KAJ9107817.1"/>
    </source>
</evidence>
<keyword evidence="2" id="KW-1185">Reference proteome</keyword>
<sequence length="309" mass="32027">MHLSVTQLVSTLAVVAGLTASTTSAHSIHRRGAQHHHKDLAERMAQPAATSTSEGDSTNFYARALNDAQAGRYRITRRSPNPAAGKPGQRKVIRKRGDGATCRIRSTANATESAVSSSSSADVSATSTSTDPAEGTNVNNWWAATTKASSSSAVPTPAWTSSSAAWSESSAWVEPSSSYAQYASSSASSYYSESPSSSSAAPAATETSTSSGHGTAINQVTNNVLLALRDATCGECGATPDAPNGSEDWINCGMKSANGWTPPKVTYDQLRVGDATKLQSSYPACSDEILAVMTQVSAETGGMSLYLVT</sequence>
<accession>A0ACC2W9Q9</accession>
<name>A0ACC2W9Q9_9TREE</name>
<dbReference type="EMBL" id="JASBWR010000024">
    <property type="protein sequence ID" value="KAJ9107817.1"/>
    <property type="molecule type" value="Genomic_DNA"/>
</dbReference>
<dbReference type="Proteomes" id="UP001241377">
    <property type="component" value="Unassembled WGS sequence"/>
</dbReference>
<comment type="caution">
    <text evidence="1">The sequence shown here is derived from an EMBL/GenBank/DDBJ whole genome shotgun (WGS) entry which is preliminary data.</text>
</comment>
<organism evidence="1 2">
    <name type="scientific">Naganishia cerealis</name>
    <dbReference type="NCBI Taxonomy" id="610337"/>
    <lineage>
        <taxon>Eukaryota</taxon>
        <taxon>Fungi</taxon>
        <taxon>Dikarya</taxon>
        <taxon>Basidiomycota</taxon>
        <taxon>Agaricomycotina</taxon>
        <taxon>Tremellomycetes</taxon>
        <taxon>Filobasidiales</taxon>
        <taxon>Filobasidiaceae</taxon>
        <taxon>Naganishia</taxon>
    </lineage>
</organism>
<protein>
    <submittedName>
        <fullName evidence="1">Uncharacterized protein</fullName>
    </submittedName>
</protein>
<proteinExistence type="predicted"/>